<organism evidence="1 2">
    <name type="scientific">Mycteria americana</name>
    <name type="common">Wood stork</name>
    <dbReference type="NCBI Taxonomy" id="33587"/>
    <lineage>
        <taxon>Eukaryota</taxon>
        <taxon>Metazoa</taxon>
        <taxon>Chordata</taxon>
        <taxon>Craniata</taxon>
        <taxon>Vertebrata</taxon>
        <taxon>Euteleostomi</taxon>
        <taxon>Archelosauria</taxon>
        <taxon>Archosauria</taxon>
        <taxon>Dinosauria</taxon>
        <taxon>Saurischia</taxon>
        <taxon>Theropoda</taxon>
        <taxon>Coelurosauria</taxon>
        <taxon>Aves</taxon>
        <taxon>Neognathae</taxon>
        <taxon>Neoaves</taxon>
        <taxon>Aequornithes</taxon>
        <taxon>Ciconiiformes</taxon>
        <taxon>Ciconiidae</taxon>
        <taxon>Mycteria</taxon>
    </lineage>
</organism>
<name>A0AAN7S0Z9_MYCAM</name>
<keyword evidence="2" id="KW-1185">Reference proteome</keyword>
<gene>
    <name evidence="1" type="ORF">QYF61_024418</name>
</gene>
<proteinExistence type="predicted"/>
<dbReference type="AlphaFoldDB" id="A0AAN7S0Z9"/>
<reference evidence="1 2" key="1">
    <citation type="journal article" date="2023" name="J. Hered.">
        <title>Chromosome-level genome of the wood stork (Mycteria americana) provides insight into avian chromosome evolution.</title>
        <authorList>
            <person name="Flamio R. Jr."/>
            <person name="Ramstad K.M."/>
        </authorList>
    </citation>
    <scope>NUCLEOTIDE SEQUENCE [LARGE SCALE GENOMIC DNA]</scope>
    <source>
        <tissue evidence="1">Blood</tissue>
    </source>
</reference>
<dbReference type="Proteomes" id="UP001333110">
    <property type="component" value="Unassembled WGS sequence"/>
</dbReference>
<accession>A0AAN7S0Z9</accession>
<comment type="caution">
    <text evidence="1">The sequence shown here is derived from an EMBL/GenBank/DDBJ whole genome shotgun (WGS) entry which is preliminary data.</text>
</comment>
<evidence type="ECO:0000313" key="2">
    <source>
        <dbReference type="Proteomes" id="UP001333110"/>
    </source>
</evidence>
<dbReference type="EMBL" id="JAUNZN010000002">
    <property type="protein sequence ID" value="KAK4828169.1"/>
    <property type="molecule type" value="Genomic_DNA"/>
</dbReference>
<evidence type="ECO:0000313" key="1">
    <source>
        <dbReference type="EMBL" id="KAK4828169.1"/>
    </source>
</evidence>
<sequence length="112" mass="12246">MNVPSFSCDLAAGEKESWSVRPEGKKQSWAQSVVKSSTKSYWSPVTRGVSRGQYWGQILLDLFVNDLDNGTDYTISKFAGDKKLGGVADIPDACSAIQRDLDRLEVGQEGIS</sequence>
<protein>
    <submittedName>
        <fullName evidence="1">Uncharacterized protein</fullName>
    </submittedName>
</protein>